<evidence type="ECO:0000313" key="4">
    <source>
        <dbReference type="EMBL" id="BCG46380.1"/>
    </source>
</evidence>
<comment type="catalytic activity">
    <reaction evidence="3">
        <text>xanthosine + phosphate = alpha-D-ribose 1-phosphate + xanthine</text>
        <dbReference type="Rhea" id="RHEA:27638"/>
        <dbReference type="ChEBI" id="CHEBI:17712"/>
        <dbReference type="ChEBI" id="CHEBI:18107"/>
        <dbReference type="ChEBI" id="CHEBI:43474"/>
        <dbReference type="ChEBI" id="CHEBI:57720"/>
        <dbReference type="EC" id="2.4.2.1"/>
    </reaction>
</comment>
<dbReference type="Gene3D" id="2.60.120.10">
    <property type="entry name" value="Jelly Rolls"/>
    <property type="match status" value="1"/>
</dbReference>
<comment type="catalytic activity">
    <reaction evidence="3">
        <text>guanosine + phosphate = alpha-D-ribose 1-phosphate + guanine</text>
        <dbReference type="Rhea" id="RHEA:13233"/>
        <dbReference type="ChEBI" id="CHEBI:16235"/>
        <dbReference type="ChEBI" id="CHEBI:16750"/>
        <dbReference type="ChEBI" id="CHEBI:43474"/>
        <dbReference type="ChEBI" id="CHEBI:57720"/>
        <dbReference type="EC" id="2.4.2.1"/>
    </reaction>
</comment>
<evidence type="ECO:0000313" key="5">
    <source>
        <dbReference type="Proteomes" id="UP000515472"/>
    </source>
</evidence>
<dbReference type="CDD" id="cd20296">
    <property type="entry name" value="cupin_PpnP-like"/>
    <property type="match status" value="1"/>
</dbReference>
<name>A0A6S6LZF9_9BACT</name>
<comment type="catalytic activity">
    <reaction evidence="3">
        <text>a purine D-ribonucleoside + phosphate = a purine nucleobase + alpha-D-ribose 1-phosphate</text>
        <dbReference type="Rhea" id="RHEA:19805"/>
        <dbReference type="ChEBI" id="CHEBI:26386"/>
        <dbReference type="ChEBI" id="CHEBI:43474"/>
        <dbReference type="ChEBI" id="CHEBI:57720"/>
        <dbReference type="ChEBI" id="CHEBI:142355"/>
        <dbReference type="EC" id="2.4.2.1"/>
    </reaction>
</comment>
<dbReference type="PANTHER" id="PTHR36540:SF1">
    <property type="entry name" value="PYRIMIDINE_PURINE NUCLEOSIDE PHOSPHORYLASE"/>
    <property type="match status" value="1"/>
</dbReference>
<keyword evidence="1 3" id="KW-0328">Glycosyltransferase</keyword>
<gene>
    <name evidence="3" type="primary">ppnP</name>
    <name evidence="4" type="ORF">GEOBRER4_n1176</name>
</gene>
<dbReference type="RefSeq" id="WP_085813419.1">
    <property type="nucleotide sequence ID" value="NZ_AP023213.1"/>
</dbReference>
<keyword evidence="5" id="KW-1185">Reference proteome</keyword>
<dbReference type="EC" id="2.4.2.1" evidence="3"/>
<comment type="catalytic activity">
    <reaction evidence="3">
        <text>thymidine + phosphate = 2-deoxy-alpha-D-ribose 1-phosphate + thymine</text>
        <dbReference type="Rhea" id="RHEA:16037"/>
        <dbReference type="ChEBI" id="CHEBI:17748"/>
        <dbReference type="ChEBI" id="CHEBI:17821"/>
        <dbReference type="ChEBI" id="CHEBI:43474"/>
        <dbReference type="ChEBI" id="CHEBI:57259"/>
        <dbReference type="EC" id="2.4.2.2"/>
    </reaction>
</comment>
<dbReference type="GO" id="GO:0005829">
    <property type="term" value="C:cytosol"/>
    <property type="evidence" value="ECO:0007669"/>
    <property type="project" value="TreeGrafter"/>
</dbReference>
<accession>A0A6S6LZF9</accession>
<protein>
    <recommendedName>
        <fullName evidence="3">Pyrimidine/purine nucleoside phosphorylase</fullName>
        <ecNumber evidence="3">2.4.2.1</ecNumber>
        <ecNumber evidence="3">2.4.2.2</ecNumber>
    </recommendedName>
    <alternativeName>
        <fullName evidence="3">Adenosine phosphorylase</fullName>
    </alternativeName>
    <alternativeName>
        <fullName evidence="3">Cytidine phosphorylase</fullName>
    </alternativeName>
    <alternativeName>
        <fullName evidence="3">Guanosine phosphorylase</fullName>
    </alternativeName>
    <alternativeName>
        <fullName evidence="3">Inosine phosphorylase</fullName>
    </alternativeName>
    <alternativeName>
        <fullName evidence="3">Thymidine phosphorylase</fullName>
    </alternativeName>
    <alternativeName>
        <fullName evidence="3">Uridine phosphorylase</fullName>
    </alternativeName>
    <alternativeName>
        <fullName evidence="3">Xanthosine phosphorylase</fullName>
    </alternativeName>
</protein>
<dbReference type="AlphaFoldDB" id="A0A6S6LZF9"/>
<comment type="catalytic activity">
    <reaction evidence="3">
        <text>adenosine + phosphate = alpha-D-ribose 1-phosphate + adenine</text>
        <dbReference type="Rhea" id="RHEA:27642"/>
        <dbReference type="ChEBI" id="CHEBI:16335"/>
        <dbReference type="ChEBI" id="CHEBI:16708"/>
        <dbReference type="ChEBI" id="CHEBI:43474"/>
        <dbReference type="ChEBI" id="CHEBI:57720"/>
        <dbReference type="EC" id="2.4.2.1"/>
    </reaction>
</comment>
<dbReference type="HAMAP" id="MF_01537">
    <property type="entry name" value="Nucleos_phosphorylase_PpnP"/>
    <property type="match status" value="1"/>
</dbReference>
<evidence type="ECO:0000256" key="2">
    <source>
        <dbReference type="ARBA" id="ARBA00022679"/>
    </source>
</evidence>
<reference evidence="4 5" key="1">
    <citation type="submission" date="2020-06" db="EMBL/GenBank/DDBJ databases">
        <title>Interaction of electrochemicaly active bacteria, Geobacter bremensis R4 on different carbon anode.</title>
        <authorList>
            <person name="Meng L."/>
            <person name="Yoshida N."/>
        </authorList>
    </citation>
    <scope>NUCLEOTIDE SEQUENCE [LARGE SCALE GENOMIC DNA]</scope>
    <source>
        <strain evidence="4 5">R4</strain>
    </source>
</reference>
<sequence>MSEFNNVTVVKEANIYFEGRVTSRTVIFPDGSRKTLGVMLPGEYTFNTGSAELMEILSGEMTVVLPGSPDPVAIKGGEAFEVPENASFKVNVSAVSDYICSFL</sequence>
<dbReference type="InterPro" id="IPR014710">
    <property type="entry name" value="RmlC-like_jellyroll"/>
</dbReference>
<dbReference type="PANTHER" id="PTHR36540">
    <property type="entry name" value="PYRIMIDINE/PURINE NUCLEOSIDE PHOSPHORYLASE"/>
    <property type="match status" value="1"/>
</dbReference>
<comment type="catalytic activity">
    <reaction evidence="3">
        <text>uridine + phosphate = alpha-D-ribose 1-phosphate + uracil</text>
        <dbReference type="Rhea" id="RHEA:24388"/>
        <dbReference type="ChEBI" id="CHEBI:16704"/>
        <dbReference type="ChEBI" id="CHEBI:17568"/>
        <dbReference type="ChEBI" id="CHEBI:43474"/>
        <dbReference type="ChEBI" id="CHEBI:57720"/>
        <dbReference type="EC" id="2.4.2.2"/>
    </reaction>
</comment>
<dbReference type="Pfam" id="PF06865">
    <property type="entry name" value="Ppnp"/>
    <property type="match status" value="1"/>
</dbReference>
<proteinExistence type="inferred from homology"/>
<comment type="similarity">
    <text evidence="3">Belongs to the nucleoside phosphorylase PpnP family.</text>
</comment>
<comment type="function">
    <text evidence="3">Catalyzes the phosphorolysis of diverse nucleosides, yielding D-ribose 1-phosphate and the respective free bases. Can use uridine, adenosine, guanosine, cytidine, thymidine, inosine and xanthosine as substrates. Also catalyzes the reverse reactions.</text>
</comment>
<evidence type="ECO:0000256" key="1">
    <source>
        <dbReference type="ARBA" id="ARBA00022676"/>
    </source>
</evidence>
<comment type="catalytic activity">
    <reaction evidence="3">
        <text>inosine + phosphate = alpha-D-ribose 1-phosphate + hypoxanthine</text>
        <dbReference type="Rhea" id="RHEA:27646"/>
        <dbReference type="ChEBI" id="CHEBI:17368"/>
        <dbReference type="ChEBI" id="CHEBI:17596"/>
        <dbReference type="ChEBI" id="CHEBI:43474"/>
        <dbReference type="ChEBI" id="CHEBI:57720"/>
        <dbReference type="EC" id="2.4.2.1"/>
    </reaction>
</comment>
<dbReference type="GO" id="GO:0004731">
    <property type="term" value="F:purine-nucleoside phosphorylase activity"/>
    <property type="evidence" value="ECO:0007669"/>
    <property type="project" value="UniProtKB-UniRule"/>
</dbReference>
<dbReference type="GO" id="GO:0016154">
    <property type="term" value="F:pyrimidine-nucleoside phosphorylase activity"/>
    <property type="evidence" value="ECO:0007669"/>
    <property type="project" value="UniProtKB-UniRule"/>
</dbReference>
<dbReference type="EMBL" id="AP023213">
    <property type="protein sequence ID" value="BCG46380.1"/>
    <property type="molecule type" value="Genomic_DNA"/>
</dbReference>
<dbReference type="SUPFAM" id="SSF51182">
    <property type="entry name" value="RmlC-like cupins"/>
    <property type="match status" value="1"/>
</dbReference>
<dbReference type="InterPro" id="IPR011051">
    <property type="entry name" value="RmlC_Cupin_sf"/>
</dbReference>
<dbReference type="Proteomes" id="UP000515472">
    <property type="component" value="Chromosome"/>
</dbReference>
<dbReference type="EC" id="2.4.2.2" evidence="3"/>
<dbReference type="InterPro" id="IPR009664">
    <property type="entry name" value="Ppnp"/>
</dbReference>
<keyword evidence="2 3" id="KW-0808">Transferase</keyword>
<evidence type="ECO:0000256" key="3">
    <source>
        <dbReference type="HAMAP-Rule" id="MF_01537"/>
    </source>
</evidence>
<comment type="catalytic activity">
    <reaction evidence="3">
        <text>cytidine + phosphate = cytosine + alpha-D-ribose 1-phosphate</text>
        <dbReference type="Rhea" id="RHEA:52540"/>
        <dbReference type="ChEBI" id="CHEBI:16040"/>
        <dbReference type="ChEBI" id="CHEBI:17562"/>
        <dbReference type="ChEBI" id="CHEBI:43474"/>
        <dbReference type="ChEBI" id="CHEBI:57720"/>
        <dbReference type="EC" id="2.4.2.2"/>
    </reaction>
</comment>
<organism evidence="4 5">
    <name type="scientific">Citrifermentans bremense</name>
    <dbReference type="NCBI Taxonomy" id="60035"/>
    <lineage>
        <taxon>Bacteria</taxon>
        <taxon>Pseudomonadati</taxon>
        <taxon>Thermodesulfobacteriota</taxon>
        <taxon>Desulfuromonadia</taxon>
        <taxon>Geobacterales</taxon>
        <taxon>Geobacteraceae</taxon>
        <taxon>Citrifermentans</taxon>
    </lineage>
</organism>
<dbReference type="KEGG" id="gbn:GEOBRER4_11300"/>